<feature type="compositionally biased region" description="Polar residues" evidence="1">
    <location>
        <begin position="35"/>
        <end position="46"/>
    </location>
</feature>
<accession>A0A1I5E6M8</accession>
<evidence type="ECO:0000256" key="1">
    <source>
        <dbReference type="SAM" id="MobiDB-lite"/>
    </source>
</evidence>
<feature type="region of interest" description="Disordered" evidence="1">
    <location>
        <begin position="1"/>
        <end position="46"/>
    </location>
</feature>
<dbReference type="SUPFAM" id="SSF52540">
    <property type="entry name" value="P-loop containing nucleoside triphosphate hydrolases"/>
    <property type="match status" value="1"/>
</dbReference>
<dbReference type="InterPro" id="IPR048428">
    <property type="entry name" value="YobI-NTPase"/>
</dbReference>
<dbReference type="EMBL" id="FOWC01000001">
    <property type="protein sequence ID" value="SFO06761.1"/>
    <property type="molecule type" value="Genomic_DNA"/>
</dbReference>
<keyword evidence="2" id="KW-0472">Membrane</keyword>
<dbReference type="Gene3D" id="3.40.50.300">
    <property type="entry name" value="P-loop containing nucleotide triphosphate hydrolases"/>
    <property type="match status" value="1"/>
</dbReference>
<feature type="transmembrane region" description="Helical" evidence="2">
    <location>
        <begin position="186"/>
        <end position="207"/>
    </location>
</feature>
<protein>
    <recommendedName>
        <fullName evidence="3">YobI-like P-loop NTPase domain-containing protein</fullName>
    </recommendedName>
</protein>
<proteinExistence type="predicted"/>
<gene>
    <name evidence="4" type="ORF">SAMN05421854_101508</name>
</gene>
<keyword evidence="2" id="KW-0812">Transmembrane</keyword>
<evidence type="ECO:0000313" key="4">
    <source>
        <dbReference type="EMBL" id="SFO06761.1"/>
    </source>
</evidence>
<feature type="transmembrane region" description="Helical" evidence="2">
    <location>
        <begin position="153"/>
        <end position="174"/>
    </location>
</feature>
<dbReference type="STRING" id="112413.SAMN05421854_101508"/>
<name>A0A1I5E6M8_9PSEU</name>
<keyword evidence="2" id="KW-1133">Transmembrane helix</keyword>
<dbReference type="InterPro" id="IPR027417">
    <property type="entry name" value="P-loop_NTPase"/>
</dbReference>
<dbReference type="Pfam" id="PF20693">
    <property type="entry name" value="YobI-ATPase"/>
    <property type="match status" value="1"/>
</dbReference>
<sequence>MSDAEHGPGCRKEKLVASADETEEPVEASRKAPLSNASGRSSLTSLAPQYDEDQHKIYLDQLEAAVNDQKNRNIALSGPYGTGKSSVLDKFQENHKDSILRLAVSTLSPETQDSTLTNRIQKEVLKQLVYSARPRTLRHSRFSRRGPLPRWRAFGESALFVSVVGGLLALFGRLPPQIATSANHTAVVQALVWLGIFGLLVVVFAALRLVTYDRFVLSNVSAAGATLALSAQNHTYFDEYLDEIVYFFDQEPKDIVLFEDLDRYNDPQIFQALRELNTLLNSTPKRLRKIEKREKPLRFVYAVRDSLFEKLGEDTAAEGDDAARAETVRANRTKFFEFVIPVVPFISHRTAREHLYRLLREKNIYVQRALIETVARHATDMRLLVNISNEYLVFADRLLNIGRGRRAPDLSPSHLFALVAYKNFHLKDFENIARGSSLLDRLYDFHRNLVATSVAAREKRKRDLLAKDAQARALGLFAERLGGLLNAIAKIETPQNQSLASRPKHFVIGSARYDEHAVTTPAFWEAVIASPTIAVQAEQTPGYNNWVLYLTLTQKHLEDLFPDVLKGRWEKKSDKARHEELPKIDREIEELRSADFQDLVADGRFTLEITTPQADTVDAADDVSENLTFGALVDKILTSELARDLVRQGYIDRNFTLYAAQFYGDFTGVDVATFIVQIVQRNTLDINFQFTSSGALANLLAEAGEDFTRTISAYNIQLVDYFLDEDLERADEVVTHLTSNFGEDAATFLSAFFTTDPEGSRLAARLSHAQWKDVFVYLVTNEGVPDDRRAVLVDAALAHANPDGDYNLTAAVSDFVVSHYTEMPAFTQLHPKPVLDTVVLILQRAEISLPNLYGVHDELKTLLVDNNMYDLTAENLRAAVDLDGQVTLDEICGNHTVYQYCLANLVAYLDAVEADAATDYSTQAPETLVDALHALADETGQAVAEPDYWPVSGYDLVERLTATASPESVLRHLADAPKSTWKALASAKLFRASLANLDTYRAEIGGIDESLGQLLLDAGAIHADEGETPEPSDGDNDAKAERRAAAAVAILNARRGIRQPEDRVRLVVSLGIDTQFSAADVASENSNLFALLIEHDLVPDDAVTFAHLRSAGWTALRAAVLASKGVEDFLAPGLVDGMLVDLFEDPETSAKVGRLVLGGLASFLPVDDHEALDAAARFAVLSGAELPVDQIRRVATTVNEPNLTIRLLQIAAPDAGAVTSVLNELGGNYSYLTTWERDEFEVPSDQAHRDVFKILSDAGVCRTRQRPRKEMLAVRRPVTTA</sequence>
<reference evidence="4 5" key="1">
    <citation type="submission" date="2016-10" db="EMBL/GenBank/DDBJ databases">
        <authorList>
            <person name="de Groot N.N."/>
        </authorList>
    </citation>
    <scope>NUCLEOTIDE SEQUENCE [LARGE SCALE GENOMIC DNA]</scope>
    <source>
        <strain evidence="4 5">DSM 44637</strain>
    </source>
</reference>
<dbReference type="OrthoDB" id="1701659at2"/>
<evidence type="ECO:0000259" key="3">
    <source>
        <dbReference type="Pfam" id="PF20693"/>
    </source>
</evidence>
<feature type="compositionally biased region" description="Basic and acidic residues" evidence="1">
    <location>
        <begin position="1"/>
        <end position="15"/>
    </location>
</feature>
<feature type="domain" description="YobI-like P-loop NTPase" evidence="3">
    <location>
        <begin position="58"/>
        <end position="439"/>
    </location>
</feature>
<dbReference type="RefSeq" id="WP_143132362.1">
    <property type="nucleotide sequence ID" value="NZ_FOWC01000001.1"/>
</dbReference>
<evidence type="ECO:0000313" key="5">
    <source>
        <dbReference type="Proteomes" id="UP000199137"/>
    </source>
</evidence>
<dbReference type="Proteomes" id="UP000199137">
    <property type="component" value="Unassembled WGS sequence"/>
</dbReference>
<evidence type="ECO:0000256" key="2">
    <source>
        <dbReference type="SAM" id="Phobius"/>
    </source>
</evidence>
<organism evidence="4 5">
    <name type="scientific">Amycolatopsis rubida</name>
    <dbReference type="NCBI Taxonomy" id="112413"/>
    <lineage>
        <taxon>Bacteria</taxon>
        <taxon>Bacillati</taxon>
        <taxon>Actinomycetota</taxon>
        <taxon>Actinomycetes</taxon>
        <taxon>Pseudonocardiales</taxon>
        <taxon>Pseudonocardiaceae</taxon>
        <taxon>Amycolatopsis</taxon>
    </lineage>
</organism>